<comment type="caution">
    <text evidence="8">The sequence shown here is derived from an EMBL/GenBank/DDBJ whole genome shotgun (WGS) entry which is preliminary data.</text>
</comment>
<dbReference type="NCBIfam" id="TIGR00114">
    <property type="entry name" value="lumazine-synth"/>
    <property type="match status" value="1"/>
</dbReference>
<dbReference type="GO" id="GO:0000906">
    <property type="term" value="F:6,7-dimethyl-8-ribityllumazine synthase activity"/>
    <property type="evidence" value="ECO:0007669"/>
    <property type="project" value="UniProtKB-EC"/>
</dbReference>
<dbReference type="AlphaFoldDB" id="A0A5J4YVF5"/>
<dbReference type="OMA" id="RWNEDIT"/>
<evidence type="ECO:0000256" key="2">
    <source>
        <dbReference type="ARBA" id="ARBA00007424"/>
    </source>
</evidence>
<dbReference type="InterPro" id="IPR034964">
    <property type="entry name" value="LS"/>
</dbReference>
<dbReference type="Gene3D" id="3.40.50.960">
    <property type="entry name" value="Lumazine/riboflavin synthase"/>
    <property type="match status" value="1"/>
</dbReference>
<dbReference type="InterPro" id="IPR002180">
    <property type="entry name" value="LS/RS"/>
</dbReference>
<evidence type="ECO:0000256" key="7">
    <source>
        <dbReference type="RuleBase" id="RU003795"/>
    </source>
</evidence>
<evidence type="ECO:0000256" key="3">
    <source>
        <dbReference type="ARBA" id="ARBA00012664"/>
    </source>
</evidence>
<comment type="catalytic activity">
    <reaction evidence="6 7">
        <text>(2S)-2-hydroxy-3-oxobutyl phosphate + 5-amino-6-(D-ribitylamino)uracil = 6,7-dimethyl-8-(1-D-ribityl)lumazine + phosphate + 2 H2O + H(+)</text>
        <dbReference type="Rhea" id="RHEA:26152"/>
        <dbReference type="ChEBI" id="CHEBI:15377"/>
        <dbReference type="ChEBI" id="CHEBI:15378"/>
        <dbReference type="ChEBI" id="CHEBI:15934"/>
        <dbReference type="ChEBI" id="CHEBI:43474"/>
        <dbReference type="ChEBI" id="CHEBI:58201"/>
        <dbReference type="ChEBI" id="CHEBI:58830"/>
        <dbReference type="EC" id="2.5.1.78"/>
    </reaction>
</comment>
<keyword evidence="5 7" id="KW-0808">Transferase</keyword>
<name>A0A5J4YVF5_PORPP</name>
<evidence type="ECO:0000256" key="4">
    <source>
        <dbReference type="ARBA" id="ARBA00022619"/>
    </source>
</evidence>
<accession>A0A5J4YVF5</accession>
<evidence type="ECO:0000256" key="1">
    <source>
        <dbReference type="ARBA" id="ARBA00004917"/>
    </source>
</evidence>
<comment type="pathway">
    <text evidence="1 7">Cofactor biosynthesis; riboflavin biosynthesis; riboflavin from 2-hydroxy-3-oxobutyl phosphate and 5-amino-6-(D-ribitylamino)uracil: step 1/2.</text>
</comment>
<organism evidence="8 9">
    <name type="scientific">Porphyridium purpureum</name>
    <name type="common">Red alga</name>
    <name type="synonym">Porphyridium cruentum</name>
    <dbReference type="NCBI Taxonomy" id="35688"/>
    <lineage>
        <taxon>Eukaryota</taxon>
        <taxon>Rhodophyta</taxon>
        <taxon>Bangiophyceae</taxon>
        <taxon>Porphyridiales</taxon>
        <taxon>Porphyridiaceae</taxon>
        <taxon>Porphyridium</taxon>
    </lineage>
</organism>
<comment type="function">
    <text evidence="7">Catalyzes the formation of 6,7-dimethyl-8-ribityllumazine by condensation of 5-amino-6-(D-ribitylamino)uracil with 3,4-dihydroxy-2-butanone 4-phosphate. This is the penultimate step in the biosynthesis of riboflavin.</text>
</comment>
<proteinExistence type="inferred from homology"/>
<keyword evidence="9" id="KW-1185">Reference proteome</keyword>
<keyword evidence="4 7" id="KW-0686">Riboflavin biosynthesis</keyword>
<evidence type="ECO:0000313" key="8">
    <source>
        <dbReference type="EMBL" id="KAA8494387.1"/>
    </source>
</evidence>
<dbReference type="InterPro" id="IPR036467">
    <property type="entry name" value="LS/RS_sf"/>
</dbReference>
<sequence length="245" mass="26680">MAVDKEKVSGGETRWTRLWEDRALRERRGGQSACPLLCGRGPARSGARAPPLRMGKEVTFAEMDGKKFRIGVLATRWNAELVEAMQKDVVDTLKASGVENDNIIQFKVPGTWELPLAARFVSITQKLDAIVCLGVLVKGETNHYEYIAENVAKSLMEIQVQSTVPIVFGVLTCLTEEQAEFRATGKGSHAKDWALTAVEMATLRSSQMGKPDQTGAKKIGFGNLLENAEGGAKKVSSEPGKKIGF</sequence>
<dbReference type="SUPFAM" id="SSF52121">
    <property type="entry name" value="Lumazine synthase"/>
    <property type="match status" value="1"/>
</dbReference>
<dbReference type="OrthoDB" id="2965at2759"/>
<dbReference type="GO" id="GO:0009231">
    <property type="term" value="P:riboflavin biosynthetic process"/>
    <property type="evidence" value="ECO:0007669"/>
    <property type="project" value="UniProtKB-UniPathway"/>
</dbReference>
<dbReference type="GO" id="GO:0009349">
    <property type="term" value="C:riboflavin synthase complex"/>
    <property type="evidence" value="ECO:0007669"/>
    <property type="project" value="UniProtKB-UniRule"/>
</dbReference>
<dbReference type="Pfam" id="PF00885">
    <property type="entry name" value="DMRL_synthase"/>
    <property type="match status" value="1"/>
</dbReference>
<reference evidence="9" key="1">
    <citation type="journal article" date="2019" name="Nat. Commun.">
        <title>Expansion of phycobilisome linker gene families in mesophilic red algae.</title>
        <authorList>
            <person name="Lee J."/>
            <person name="Kim D."/>
            <person name="Bhattacharya D."/>
            <person name="Yoon H.S."/>
        </authorList>
    </citation>
    <scope>NUCLEOTIDE SEQUENCE [LARGE SCALE GENOMIC DNA]</scope>
    <source>
        <strain evidence="9">CCMP 1328</strain>
    </source>
</reference>
<dbReference type="PANTHER" id="PTHR21058:SF0">
    <property type="entry name" value="6,7-DIMETHYL-8-RIBITYLLUMAZINE SYNTHASE"/>
    <property type="match status" value="1"/>
</dbReference>
<dbReference type="Proteomes" id="UP000324585">
    <property type="component" value="Unassembled WGS sequence"/>
</dbReference>
<dbReference type="CDD" id="cd09209">
    <property type="entry name" value="Lumazine_synthase-I"/>
    <property type="match status" value="1"/>
</dbReference>
<comment type="similarity">
    <text evidence="2 7">Belongs to the DMRL synthase family.</text>
</comment>
<protein>
    <recommendedName>
        <fullName evidence="3 7">6,7-dimethyl-8-ribityllumazine synthase</fullName>
        <shortName evidence="7">DMRL synthase</shortName>
        <ecNumber evidence="3 7">2.5.1.78</ecNumber>
    </recommendedName>
</protein>
<dbReference type="EC" id="2.5.1.78" evidence="3 7"/>
<dbReference type="HAMAP" id="MF_00178">
    <property type="entry name" value="Lumazine_synth"/>
    <property type="match status" value="1"/>
</dbReference>
<evidence type="ECO:0000256" key="5">
    <source>
        <dbReference type="ARBA" id="ARBA00022679"/>
    </source>
</evidence>
<evidence type="ECO:0000313" key="9">
    <source>
        <dbReference type="Proteomes" id="UP000324585"/>
    </source>
</evidence>
<gene>
    <name evidence="8" type="ORF">FVE85_2628</name>
</gene>
<dbReference type="PANTHER" id="PTHR21058">
    <property type="entry name" value="6,7-DIMETHYL-8-RIBITYLLUMAZINE SYNTHASE DMRL SYNTHASE LUMAZINE SYNTHASE"/>
    <property type="match status" value="1"/>
</dbReference>
<dbReference type="EMBL" id="VRMN01000004">
    <property type="protein sequence ID" value="KAA8494387.1"/>
    <property type="molecule type" value="Genomic_DNA"/>
</dbReference>
<evidence type="ECO:0000256" key="6">
    <source>
        <dbReference type="ARBA" id="ARBA00048785"/>
    </source>
</evidence>
<dbReference type="UniPathway" id="UPA00275">
    <property type="reaction ID" value="UER00404"/>
</dbReference>